<dbReference type="Proteomes" id="UP000317043">
    <property type="component" value="Unassembled WGS sequence"/>
</dbReference>
<protein>
    <submittedName>
        <fullName evidence="1">Uncharacterized protein</fullName>
    </submittedName>
</protein>
<organism evidence="1 2">
    <name type="scientific">Stackebrandtia endophytica</name>
    <dbReference type="NCBI Taxonomy" id="1496996"/>
    <lineage>
        <taxon>Bacteria</taxon>
        <taxon>Bacillati</taxon>
        <taxon>Actinomycetota</taxon>
        <taxon>Actinomycetes</taxon>
        <taxon>Glycomycetales</taxon>
        <taxon>Glycomycetaceae</taxon>
        <taxon>Stackebrandtia</taxon>
    </lineage>
</organism>
<comment type="caution">
    <text evidence="1">The sequence shown here is derived from an EMBL/GenBank/DDBJ whole genome shotgun (WGS) entry which is preliminary data.</text>
</comment>
<reference evidence="1 2" key="1">
    <citation type="submission" date="2019-06" db="EMBL/GenBank/DDBJ databases">
        <title>Sequencing the genomes of 1000 actinobacteria strains.</title>
        <authorList>
            <person name="Klenk H.-P."/>
        </authorList>
    </citation>
    <scope>NUCLEOTIDE SEQUENCE [LARGE SCALE GENOMIC DNA]</scope>
    <source>
        <strain evidence="1 2">DSM 45928</strain>
    </source>
</reference>
<sequence>MTGPVYERVTTDPRLEAKLIERLNAGTAPAEVVECAFTLGLRPAAWRDGDPMPGLDVTWPHDSEDQILVWHSY</sequence>
<accession>A0A543AZ82</accession>
<dbReference type="AlphaFoldDB" id="A0A543AZ82"/>
<gene>
    <name evidence="1" type="ORF">FB566_3387</name>
</gene>
<proteinExistence type="predicted"/>
<dbReference type="EMBL" id="VFOW01000001">
    <property type="protein sequence ID" value="TQL77820.1"/>
    <property type="molecule type" value="Genomic_DNA"/>
</dbReference>
<evidence type="ECO:0000313" key="1">
    <source>
        <dbReference type="EMBL" id="TQL77820.1"/>
    </source>
</evidence>
<dbReference type="InParanoid" id="A0A543AZ82"/>
<dbReference type="OrthoDB" id="9860235at2"/>
<keyword evidence="2" id="KW-1185">Reference proteome</keyword>
<dbReference type="RefSeq" id="WP_142041288.1">
    <property type="nucleotide sequence ID" value="NZ_JBHTGS010000001.1"/>
</dbReference>
<name>A0A543AZ82_9ACTN</name>
<evidence type="ECO:0000313" key="2">
    <source>
        <dbReference type="Proteomes" id="UP000317043"/>
    </source>
</evidence>